<evidence type="ECO:0000256" key="3">
    <source>
        <dbReference type="ARBA" id="ARBA00022679"/>
    </source>
</evidence>
<evidence type="ECO:0000259" key="10">
    <source>
        <dbReference type="Pfam" id="PF01757"/>
    </source>
</evidence>
<feature type="transmembrane region" description="Helical" evidence="9">
    <location>
        <begin position="281"/>
        <end position="301"/>
    </location>
</feature>
<dbReference type="InterPro" id="IPR036514">
    <property type="entry name" value="SGNH_hydro_sf"/>
</dbReference>
<feature type="region of interest" description="Disordered" evidence="8">
    <location>
        <begin position="419"/>
        <end position="441"/>
    </location>
</feature>
<keyword evidence="6 9" id="KW-0472">Membrane</keyword>
<evidence type="ECO:0000256" key="7">
    <source>
        <dbReference type="ARBA" id="ARBA00023315"/>
    </source>
</evidence>
<dbReference type="AlphaFoldDB" id="A0A316TD66"/>
<dbReference type="SUPFAM" id="SSF52266">
    <property type="entry name" value="SGNH hydrolase"/>
    <property type="match status" value="1"/>
</dbReference>
<proteinExistence type="predicted"/>
<dbReference type="PANTHER" id="PTHR23028">
    <property type="entry name" value="ACETYLTRANSFERASE"/>
    <property type="match status" value="1"/>
</dbReference>
<evidence type="ECO:0000256" key="5">
    <source>
        <dbReference type="ARBA" id="ARBA00022989"/>
    </source>
</evidence>
<evidence type="ECO:0000313" key="12">
    <source>
        <dbReference type="Proteomes" id="UP000245507"/>
    </source>
</evidence>
<evidence type="ECO:0000256" key="9">
    <source>
        <dbReference type="SAM" id="Phobius"/>
    </source>
</evidence>
<feature type="transmembrane region" description="Helical" evidence="9">
    <location>
        <begin position="179"/>
        <end position="202"/>
    </location>
</feature>
<dbReference type="GO" id="GO:0005886">
    <property type="term" value="C:plasma membrane"/>
    <property type="evidence" value="ECO:0007669"/>
    <property type="project" value="UniProtKB-SubCell"/>
</dbReference>
<sequence length="620" mass="66953">MVPMLPEGPNRPASRASRIPGLDTLRALAIIAVVGYHLGAPLFGGGFLGVTLFFVVSGYLITRLLLTEVEERGTVDLIGFWRRRLRRLLPAAYTVVVVCLVATMLFGPGLLTKVRGDGLAALFYASNWWMIFDDVSYFDSFGLPSPLAHLWTLAIEEQFYVVWPLVLLGLLTIVRNRTAILAVVGGGIVLSVVLMATTYAAVDPNRAYMGTDTRMGELLIGALLALTLHPAGDGQAHQLGRVTAVLEARRAWPALLCATGAWLLLVMSLPETAAFAYRGGILLAALASAGMILMLQASHVARCAARVDAGPVGAIGRRSYSIYLWHYPVLVALSSAQDIGRFDLGRSLAVVLLTLACAELSYRFVEQPVRRRGIRYVGRRLRTRILALPRRWRRPAFVFAVSPALLACLALAGVNTPPPEDHGPSTVVTGPAPVGSDTGPPKPRAAHVFRHRADRPVRPDPSAPLVGRDTVAIGDSIMIDIAPLLGEEVPRVTINAEVGRQSWTGLDIARSYSQFNRTGGNYILGIGTNGAISTEDLLDFCEEHEDARIFLITPRVNRSWESTSVDAIATAARKHDNVRVVDFHTAAAGHDEYFASDGVHLTSEGNRAMVDLILSAATAT</sequence>
<evidence type="ECO:0000256" key="6">
    <source>
        <dbReference type="ARBA" id="ARBA00023136"/>
    </source>
</evidence>
<dbReference type="EMBL" id="QGDD01000010">
    <property type="protein sequence ID" value="PWN01245.1"/>
    <property type="molecule type" value="Genomic_DNA"/>
</dbReference>
<evidence type="ECO:0000256" key="2">
    <source>
        <dbReference type="ARBA" id="ARBA00022475"/>
    </source>
</evidence>
<dbReference type="PANTHER" id="PTHR23028:SF53">
    <property type="entry name" value="ACYL_TRANSF_3 DOMAIN-CONTAINING PROTEIN"/>
    <property type="match status" value="1"/>
</dbReference>
<dbReference type="InterPro" id="IPR050879">
    <property type="entry name" value="Acyltransferase_3"/>
</dbReference>
<dbReference type="GO" id="GO:0009103">
    <property type="term" value="P:lipopolysaccharide biosynthetic process"/>
    <property type="evidence" value="ECO:0007669"/>
    <property type="project" value="TreeGrafter"/>
</dbReference>
<feature type="transmembrane region" description="Helical" evidence="9">
    <location>
        <begin position="87"/>
        <end position="107"/>
    </location>
</feature>
<evidence type="ECO:0000256" key="8">
    <source>
        <dbReference type="SAM" id="MobiDB-lite"/>
    </source>
</evidence>
<keyword evidence="2" id="KW-1003">Cell membrane</keyword>
<evidence type="ECO:0000256" key="4">
    <source>
        <dbReference type="ARBA" id="ARBA00022692"/>
    </source>
</evidence>
<dbReference type="Proteomes" id="UP000245507">
    <property type="component" value="Unassembled WGS sequence"/>
</dbReference>
<keyword evidence="3 11" id="KW-0808">Transferase</keyword>
<evidence type="ECO:0000313" key="11">
    <source>
        <dbReference type="EMBL" id="PWN01245.1"/>
    </source>
</evidence>
<accession>A0A316TD66</accession>
<organism evidence="11 12">
    <name type="scientific">Nocardioides silvaticus</name>
    <dbReference type="NCBI Taxonomy" id="2201891"/>
    <lineage>
        <taxon>Bacteria</taxon>
        <taxon>Bacillati</taxon>
        <taxon>Actinomycetota</taxon>
        <taxon>Actinomycetes</taxon>
        <taxon>Propionibacteriales</taxon>
        <taxon>Nocardioidaceae</taxon>
        <taxon>Nocardioides</taxon>
    </lineage>
</organism>
<protein>
    <submittedName>
        <fullName evidence="11">Acetyltransferase</fullName>
    </submittedName>
</protein>
<dbReference type="InterPro" id="IPR002656">
    <property type="entry name" value="Acyl_transf_3_dom"/>
</dbReference>
<reference evidence="11 12" key="1">
    <citation type="submission" date="2018-05" db="EMBL/GenBank/DDBJ databases">
        <title>Nocardioides silvaticus genome.</title>
        <authorList>
            <person name="Li C."/>
            <person name="Wang G."/>
        </authorList>
    </citation>
    <scope>NUCLEOTIDE SEQUENCE [LARGE SCALE GENOMIC DNA]</scope>
    <source>
        <strain evidence="11 12">CCTCC AB 2018079</strain>
    </source>
</reference>
<gene>
    <name evidence="11" type="ORF">DJ010_18945</name>
</gene>
<dbReference type="Pfam" id="PF01757">
    <property type="entry name" value="Acyl_transf_3"/>
    <property type="match status" value="1"/>
</dbReference>
<keyword evidence="7" id="KW-0012">Acyltransferase</keyword>
<dbReference type="Gene3D" id="3.40.50.1110">
    <property type="entry name" value="SGNH hydrolase"/>
    <property type="match status" value="1"/>
</dbReference>
<feature type="transmembrane region" description="Helical" evidence="9">
    <location>
        <begin position="150"/>
        <end position="173"/>
    </location>
</feature>
<feature type="transmembrane region" description="Helical" evidence="9">
    <location>
        <begin position="251"/>
        <end position="269"/>
    </location>
</feature>
<keyword evidence="5 9" id="KW-1133">Transmembrane helix</keyword>
<keyword evidence="4 9" id="KW-0812">Transmembrane</keyword>
<evidence type="ECO:0000256" key="1">
    <source>
        <dbReference type="ARBA" id="ARBA00004651"/>
    </source>
</evidence>
<comment type="subcellular location">
    <subcellularLocation>
        <location evidence="1">Cell membrane</location>
        <topology evidence="1">Multi-pass membrane protein</topology>
    </subcellularLocation>
</comment>
<dbReference type="GO" id="GO:0016747">
    <property type="term" value="F:acyltransferase activity, transferring groups other than amino-acyl groups"/>
    <property type="evidence" value="ECO:0007669"/>
    <property type="project" value="InterPro"/>
</dbReference>
<feature type="domain" description="Acyltransferase 3" evidence="10">
    <location>
        <begin position="20"/>
        <end position="357"/>
    </location>
</feature>
<name>A0A316TD66_9ACTN</name>
<keyword evidence="12" id="KW-1185">Reference proteome</keyword>
<comment type="caution">
    <text evidence="11">The sequence shown here is derived from an EMBL/GenBank/DDBJ whole genome shotgun (WGS) entry which is preliminary data.</text>
</comment>
<feature type="transmembrane region" description="Helical" evidence="9">
    <location>
        <begin position="45"/>
        <end position="66"/>
    </location>
</feature>